<dbReference type="PROSITE" id="PS00455">
    <property type="entry name" value="AMP_BINDING"/>
    <property type="match status" value="1"/>
</dbReference>
<evidence type="ECO:0000259" key="4">
    <source>
        <dbReference type="Pfam" id="PF00501"/>
    </source>
</evidence>
<dbReference type="Proteomes" id="UP001521785">
    <property type="component" value="Unassembled WGS sequence"/>
</dbReference>
<keyword evidence="1" id="KW-0596">Phosphopantetheine</keyword>
<accession>A0ABR3RK16</accession>
<keyword evidence="2" id="KW-0597">Phosphoprotein</keyword>
<dbReference type="InterPro" id="IPR042099">
    <property type="entry name" value="ANL_N_sf"/>
</dbReference>
<evidence type="ECO:0000256" key="1">
    <source>
        <dbReference type="ARBA" id="ARBA00022450"/>
    </source>
</evidence>
<reference evidence="5 6" key="1">
    <citation type="submission" date="2024-02" db="EMBL/GenBank/DDBJ databases">
        <title>De novo assembly and annotation of 12 fungi associated with fruit tree decline syndrome in Ontario, Canada.</title>
        <authorList>
            <person name="Sulman M."/>
            <person name="Ellouze W."/>
            <person name="Ilyukhin E."/>
        </authorList>
    </citation>
    <scope>NUCLEOTIDE SEQUENCE [LARGE SCALE GENOMIC DNA]</scope>
    <source>
        <strain evidence="5 6">M42-189</strain>
    </source>
</reference>
<dbReference type="CDD" id="cd05918">
    <property type="entry name" value="A_NRPS_SidN3_like"/>
    <property type="match status" value="1"/>
</dbReference>
<dbReference type="InterPro" id="IPR020845">
    <property type="entry name" value="AMP-binding_CS"/>
</dbReference>
<dbReference type="SUPFAM" id="SSF56801">
    <property type="entry name" value="Acetyl-CoA synthetase-like"/>
    <property type="match status" value="1"/>
</dbReference>
<evidence type="ECO:0000313" key="6">
    <source>
        <dbReference type="Proteomes" id="UP001521785"/>
    </source>
</evidence>
<feature type="domain" description="AMP-dependent synthetase/ligase" evidence="4">
    <location>
        <begin position="160"/>
        <end position="498"/>
    </location>
</feature>
<evidence type="ECO:0000313" key="5">
    <source>
        <dbReference type="EMBL" id="KAL1604789.1"/>
    </source>
</evidence>
<organism evidence="5 6">
    <name type="scientific">Paraconiothyrium brasiliense</name>
    <dbReference type="NCBI Taxonomy" id="300254"/>
    <lineage>
        <taxon>Eukaryota</taxon>
        <taxon>Fungi</taxon>
        <taxon>Dikarya</taxon>
        <taxon>Ascomycota</taxon>
        <taxon>Pezizomycotina</taxon>
        <taxon>Dothideomycetes</taxon>
        <taxon>Pleosporomycetidae</taxon>
        <taxon>Pleosporales</taxon>
        <taxon>Massarineae</taxon>
        <taxon>Didymosphaeriaceae</taxon>
        <taxon>Paraconiothyrium</taxon>
    </lineage>
</organism>
<dbReference type="EMBL" id="JAKJXO020000005">
    <property type="protein sequence ID" value="KAL1604789.1"/>
    <property type="molecule type" value="Genomic_DNA"/>
</dbReference>
<evidence type="ECO:0000256" key="2">
    <source>
        <dbReference type="ARBA" id="ARBA00022553"/>
    </source>
</evidence>
<dbReference type="InterPro" id="IPR000873">
    <property type="entry name" value="AMP-dep_synth/lig_dom"/>
</dbReference>
<name>A0ABR3RK16_9PLEO</name>
<gene>
    <name evidence="5" type="ORF">SLS60_004329</name>
</gene>
<dbReference type="Pfam" id="PF00501">
    <property type="entry name" value="AMP-binding"/>
    <property type="match status" value="1"/>
</dbReference>
<keyword evidence="6" id="KW-1185">Reference proteome</keyword>
<dbReference type="Gene3D" id="3.40.50.12780">
    <property type="entry name" value="N-terminal domain of ligase-like"/>
    <property type="match status" value="1"/>
</dbReference>
<proteinExistence type="predicted"/>
<comment type="caution">
    <text evidence="5">The sequence shown here is derived from an EMBL/GenBank/DDBJ whole genome shotgun (WGS) entry which is preliminary data.</text>
</comment>
<evidence type="ECO:0000256" key="3">
    <source>
        <dbReference type="ARBA" id="ARBA00022598"/>
    </source>
</evidence>
<sequence length="703" mass="78374">MRIERSEPVRSLISRFGQAGKTSVVADDRETYEINMVEAGSPHHQCNTAIWYREGPDQYKVATTSELLQQEIDLKVVVTKSPDGGYVLELDYRLLHTDDEMARSVRNTFKHIFGQISNASETDLVHNVDLCPPADRKLIQGFTNTISQVNQRCLHDLIIDQCRQRPNQIAIRSWDGDMTYAELDDLSLRLASHLVTLGVRPEAFVLSCFEKSTWAIVARLAILRAGGAYISIHASNPPAYLDSVITRTKTSIILTDSYFADKFRHVVPTLVELSSAWLRSLPRPNDETVCKDVRPDNACLVLFTSGSTGTPKGIIQIHSSYTTAIQDYANNFHLGPQTRFLHFDDYAFDISNLEFLVPLTLGGVCCVPGPMKTVEDLASQIRTLEANIVFLTPTVAIKMEPKDVPCLETICVGGEALTKDLVQKWAGHSTRLVNQYGMGEVAICCAFNDQVDHREGSKIGRPSSGAIWIVDPSSPEKLVPVGGVGEIIIEGPHLSRGYIDSTALHRTEAGFLKVIPRWLGELHPTRSQYRMYRSGDLGRMSPDGTITYLGRKDTILKLDGCRIDALEVEHQARKFLSDQDSIVVDLLGTIDGRADPSLTAFLYLHDHPLSALPVAGKAPILYHATGDPKVNEMVEEIQSGIGLSLPRYMIPTMFILIEWIPRTASKKLDRKKMHVLGQAFYTGVTEEWTKDMDYAKRMRVLPL</sequence>
<dbReference type="Gene3D" id="3.30.300.30">
    <property type="match status" value="1"/>
</dbReference>
<protein>
    <recommendedName>
        <fullName evidence="4">AMP-dependent synthetase/ligase domain-containing protein</fullName>
    </recommendedName>
</protein>
<dbReference type="PANTHER" id="PTHR45527:SF3">
    <property type="entry name" value="SIDEROPHORE SYNTHETASE (EUROFUNG)"/>
    <property type="match status" value="1"/>
</dbReference>
<dbReference type="PANTHER" id="PTHR45527">
    <property type="entry name" value="NONRIBOSOMAL PEPTIDE SYNTHETASE"/>
    <property type="match status" value="1"/>
</dbReference>
<dbReference type="InterPro" id="IPR045851">
    <property type="entry name" value="AMP-bd_C_sf"/>
</dbReference>
<keyword evidence="3" id="KW-0436">Ligase</keyword>